<dbReference type="AlphaFoldDB" id="A0A448L7E2"/>
<feature type="transmembrane region" description="Helical" evidence="6">
    <location>
        <begin position="207"/>
        <end position="234"/>
    </location>
</feature>
<evidence type="ECO:0000256" key="2">
    <source>
        <dbReference type="ARBA" id="ARBA00022475"/>
    </source>
</evidence>
<evidence type="ECO:0000256" key="5">
    <source>
        <dbReference type="ARBA" id="ARBA00023136"/>
    </source>
</evidence>
<evidence type="ECO:0000256" key="4">
    <source>
        <dbReference type="ARBA" id="ARBA00022989"/>
    </source>
</evidence>
<dbReference type="Pfam" id="PF01810">
    <property type="entry name" value="LysE"/>
    <property type="match status" value="1"/>
</dbReference>
<dbReference type="Proteomes" id="UP000274578">
    <property type="component" value="Chromosome 1"/>
</dbReference>
<dbReference type="GO" id="GO:0005886">
    <property type="term" value="C:plasma membrane"/>
    <property type="evidence" value="ECO:0007669"/>
    <property type="project" value="UniProtKB-SubCell"/>
</dbReference>
<feature type="transmembrane region" description="Helical" evidence="6">
    <location>
        <begin position="175"/>
        <end position="195"/>
    </location>
</feature>
<proteinExistence type="predicted"/>
<protein>
    <submittedName>
        <fullName evidence="7">Homoserine/Threonine efflux protein</fullName>
    </submittedName>
</protein>
<dbReference type="EMBL" id="LR134384">
    <property type="protein sequence ID" value="VEH15904.1"/>
    <property type="molecule type" value="Genomic_DNA"/>
</dbReference>
<comment type="subcellular location">
    <subcellularLocation>
        <location evidence="1">Cell membrane</location>
        <topology evidence="1">Multi-pass membrane protein</topology>
    </subcellularLocation>
</comment>
<dbReference type="InterPro" id="IPR001123">
    <property type="entry name" value="LeuE-type"/>
</dbReference>
<keyword evidence="2" id="KW-1003">Cell membrane</keyword>
<feature type="transmembrane region" description="Helical" evidence="6">
    <location>
        <begin position="97"/>
        <end position="115"/>
    </location>
</feature>
<evidence type="ECO:0000256" key="3">
    <source>
        <dbReference type="ARBA" id="ARBA00022692"/>
    </source>
</evidence>
<evidence type="ECO:0000256" key="6">
    <source>
        <dbReference type="SAM" id="Phobius"/>
    </source>
</evidence>
<gene>
    <name evidence="7" type="ORF">NCTC13071_01919</name>
</gene>
<feature type="transmembrane region" description="Helical" evidence="6">
    <location>
        <begin position="5"/>
        <end position="22"/>
    </location>
</feature>
<evidence type="ECO:0000313" key="8">
    <source>
        <dbReference type="Proteomes" id="UP000274578"/>
    </source>
</evidence>
<sequence length="243" mass="27029">MQSAFFYLTLYPVMNVALPFQINILELIFKGILIGVLASAPMGPVGILCINRTLKKGRWFGFVTGVGAAFSDLIYAVLTGVGMSFVIDFVKNPNTKFYLQIFGGVLILLFGIYSYRSNPMQNAHKSSGNGRGSLWHNALTAFAVTFSNLLIVPYFMMLFALFAFVIPDHKVEMCIGYVSVLFGALLWWYGLTWLVDKIRTKFDDNGIVIINKVIGSIVIIFSLIALIGTIFNLYHLPELASLK</sequence>
<keyword evidence="3 6" id="KW-0812">Transmembrane</keyword>
<organism evidence="7 8">
    <name type="scientific">Segatella oris</name>
    <dbReference type="NCBI Taxonomy" id="28135"/>
    <lineage>
        <taxon>Bacteria</taxon>
        <taxon>Pseudomonadati</taxon>
        <taxon>Bacteroidota</taxon>
        <taxon>Bacteroidia</taxon>
        <taxon>Bacteroidales</taxon>
        <taxon>Prevotellaceae</taxon>
        <taxon>Segatella</taxon>
    </lineage>
</organism>
<accession>A0A448L7E2</accession>
<feature type="transmembrane region" description="Helical" evidence="6">
    <location>
        <begin position="136"/>
        <end position="163"/>
    </location>
</feature>
<dbReference type="PANTHER" id="PTHR30086:SF20">
    <property type="entry name" value="ARGININE EXPORTER PROTEIN ARGO-RELATED"/>
    <property type="match status" value="1"/>
</dbReference>
<dbReference type="PANTHER" id="PTHR30086">
    <property type="entry name" value="ARGININE EXPORTER PROTEIN ARGO"/>
    <property type="match status" value="1"/>
</dbReference>
<feature type="transmembrane region" description="Helical" evidence="6">
    <location>
        <begin position="28"/>
        <end position="50"/>
    </location>
</feature>
<feature type="transmembrane region" description="Helical" evidence="6">
    <location>
        <begin position="62"/>
        <end position="85"/>
    </location>
</feature>
<dbReference type="GO" id="GO:0015171">
    <property type="term" value="F:amino acid transmembrane transporter activity"/>
    <property type="evidence" value="ECO:0007669"/>
    <property type="project" value="TreeGrafter"/>
</dbReference>
<dbReference type="KEGG" id="poc:NCTC13071_01919"/>
<evidence type="ECO:0000313" key="7">
    <source>
        <dbReference type="EMBL" id="VEH15904.1"/>
    </source>
</evidence>
<name>A0A448L7E2_9BACT</name>
<keyword evidence="4 6" id="KW-1133">Transmembrane helix</keyword>
<reference evidence="7 8" key="1">
    <citation type="submission" date="2018-12" db="EMBL/GenBank/DDBJ databases">
        <authorList>
            <consortium name="Pathogen Informatics"/>
        </authorList>
    </citation>
    <scope>NUCLEOTIDE SEQUENCE [LARGE SCALE GENOMIC DNA]</scope>
    <source>
        <strain evidence="7 8">NCTC13071</strain>
    </source>
</reference>
<keyword evidence="5 6" id="KW-0472">Membrane</keyword>
<evidence type="ECO:0000256" key="1">
    <source>
        <dbReference type="ARBA" id="ARBA00004651"/>
    </source>
</evidence>